<dbReference type="Pfam" id="PF13181">
    <property type="entry name" value="TPR_8"/>
    <property type="match status" value="2"/>
</dbReference>
<comment type="caution">
    <text evidence="7">The sequence shown here is derived from an EMBL/GenBank/DDBJ whole genome shotgun (WGS) entry which is preliminary data.</text>
</comment>
<protein>
    <recommendedName>
        <fullName evidence="1">non-specific serine/threonine protein kinase</fullName>
        <ecNumber evidence="1">2.7.11.1</ecNumber>
    </recommendedName>
</protein>
<dbReference type="Pfam" id="PF00069">
    <property type="entry name" value="Pkinase"/>
    <property type="match status" value="1"/>
</dbReference>
<dbReference type="PROSITE" id="PS50005">
    <property type="entry name" value="TPR"/>
    <property type="match status" value="4"/>
</dbReference>
<dbReference type="Gene3D" id="1.25.40.10">
    <property type="entry name" value="Tetratricopeptide repeat domain"/>
    <property type="match status" value="2"/>
</dbReference>
<evidence type="ECO:0000259" key="6">
    <source>
        <dbReference type="PROSITE" id="PS50011"/>
    </source>
</evidence>
<keyword evidence="3" id="KW-0547">Nucleotide-binding</keyword>
<dbReference type="SMART" id="SM00220">
    <property type="entry name" value="S_TKc"/>
    <property type="match status" value="1"/>
</dbReference>
<evidence type="ECO:0000256" key="5">
    <source>
        <dbReference type="ARBA" id="ARBA00022840"/>
    </source>
</evidence>
<dbReference type="SUPFAM" id="SSF56112">
    <property type="entry name" value="Protein kinase-like (PK-like)"/>
    <property type="match status" value="1"/>
</dbReference>
<gene>
    <name evidence="7" type="ORF">LCGC14_0837040</name>
</gene>
<keyword evidence="2" id="KW-0808">Transferase</keyword>
<accession>A0A0F9PE80</accession>
<dbReference type="PANTHER" id="PTHR43671">
    <property type="entry name" value="SERINE/THREONINE-PROTEIN KINASE NEK"/>
    <property type="match status" value="1"/>
</dbReference>
<dbReference type="PANTHER" id="PTHR43671:SF13">
    <property type="entry name" value="SERINE_THREONINE-PROTEIN KINASE NEK2"/>
    <property type="match status" value="1"/>
</dbReference>
<dbReference type="AlphaFoldDB" id="A0A0F9PE80"/>
<dbReference type="EC" id="2.7.11.1" evidence="1"/>
<evidence type="ECO:0000256" key="3">
    <source>
        <dbReference type="ARBA" id="ARBA00022741"/>
    </source>
</evidence>
<dbReference type="InterPro" id="IPR011009">
    <property type="entry name" value="Kinase-like_dom_sf"/>
</dbReference>
<evidence type="ECO:0000313" key="7">
    <source>
        <dbReference type="EMBL" id="KKN30140.1"/>
    </source>
</evidence>
<dbReference type="GO" id="GO:0004674">
    <property type="term" value="F:protein serine/threonine kinase activity"/>
    <property type="evidence" value="ECO:0007669"/>
    <property type="project" value="UniProtKB-EC"/>
</dbReference>
<organism evidence="7">
    <name type="scientific">marine sediment metagenome</name>
    <dbReference type="NCBI Taxonomy" id="412755"/>
    <lineage>
        <taxon>unclassified sequences</taxon>
        <taxon>metagenomes</taxon>
        <taxon>ecological metagenomes</taxon>
    </lineage>
</organism>
<dbReference type="InterPro" id="IPR000719">
    <property type="entry name" value="Prot_kinase_dom"/>
</dbReference>
<name>A0A0F9PE80_9ZZZZ</name>
<keyword evidence="5" id="KW-0067">ATP-binding</keyword>
<evidence type="ECO:0000256" key="1">
    <source>
        <dbReference type="ARBA" id="ARBA00012513"/>
    </source>
</evidence>
<reference evidence="7" key="1">
    <citation type="journal article" date="2015" name="Nature">
        <title>Complex archaea that bridge the gap between prokaryotes and eukaryotes.</title>
        <authorList>
            <person name="Spang A."/>
            <person name="Saw J.H."/>
            <person name="Jorgensen S.L."/>
            <person name="Zaremba-Niedzwiedzka K."/>
            <person name="Martijn J."/>
            <person name="Lind A.E."/>
            <person name="van Eijk R."/>
            <person name="Schleper C."/>
            <person name="Guy L."/>
            <person name="Ettema T.J."/>
        </authorList>
    </citation>
    <scope>NUCLEOTIDE SEQUENCE</scope>
</reference>
<dbReference type="EMBL" id="LAZR01002431">
    <property type="protein sequence ID" value="KKN30140.1"/>
    <property type="molecule type" value="Genomic_DNA"/>
</dbReference>
<dbReference type="InterPro" id="IPR019734">
    <property type="entry name" value="TPR_rpt"/>
</dbReference>
<dbReference type="PROSITE" id="PS50011">
    <property type="entry name" value="PROTEIN_KINASE_DOM"/>
    <property type="match status" value="1"/>
</dbReference>
<evidence type="ECO:0000256" key="4">
    <source>
        <dbReference type="ARBA" id="ARBA00022777"/>
    </source>
</evidence>
<dbReference type="PROSITE" id="PS50293">
    <property type="entry name" value="TPR_REGION"/>
    <property type="match status" value="1"/>
</dbReference>
<dbReference type="CDD" id="cd14014">
    <property type="entry name" value="STKc_PknB_like"/>
    <property type="match status" value="1"/>
</dbReference>
<evidence type="ECO:0000256" key="2">
    <source>
        <dbReference type="ARBA" id="ARBA00022679"/>
    </source>
</evidence>
<keyword evidence="4" id="KW-0418">Kinase</keyword>
<dbReference type="SUPFAM" id="SSF48452">
    <property type="entry name" value="TPR-like"/>
    <property type="match status" value="1"/>
</dbReference>
<sequence length="672" mass="77868">MVNVKRIKIGDHIGDSNEVLNIVGGAGKTGMGVVYICYHSRWDFIVALKSFQNRFLSSPEIIRSFKREALAWISLEKHPYIVNAISVDTFDERLFITMEYIPKDELGRNTLTHYLRYPISLKMALKWGIELCHAMEYAFSHGVSHHRDIKPDNIMITKEKTLKITDFGLAKLWDHTNFKLKNRNSPNKNLNNIKIFQSSKAGSIAGTPPWMAPEQFEGKSSVKSDIYSFGVVLYQMQNQGKYPFISSTIEGYEIEHKYTPLPNFNSKLFSIIKKCLRKKPKKRFSNFEEVRMELEGIYKNVIGESVPKIPDYLELHLNSQFWKGYSFQSLKMYDRAIDEYQKALEIDDFDIAVYINLGQVYTYKKKFDEAIGIINKGLTFSPKNISLLISLSDAYRYKGIILKDQALIDKSWRILERVYKANSEDLDTLSRVASYHINHSKDYNKATQCLEKYMSINPNISHPYHLFGLMYKRRGMVDEAIKWFSRAIKINPNLDSVYDNLGLLFFKKEMYDDATLMFQKALSIDSKNQDYHFNLSVAVNKRKIKRNDEILAGEFPSTLLELFERGDLEKALTFINRAITKNPHDSDLILNKGAILALLGKNKDALMYLNLALKNKPDFQLAIKIRELINQPFEKLNKKTLKIGNQNRTETETKRRVKELFQKALTDRAGGW</sequence>
<dbReference type="Pfam" id="PF13414">
    <property type="entry name" value="TPR_11"/>
    <property type="match status" value="1"/>
</dbReference>
<dbReference type="GO" id="GO:0005524">
    <property type="term" value="F:ATP binding"/>
    <property type="evidence" value="ECO:0007669"/>
    <property type="project" value="UniProtKB-KW"/>
</dbReference>
<dbReference type="Gene3D" id="1.10.510.10">
    <property type="entry name" value="Transferase(Phosphotransferase) domain 1"/>
    <property type="match status" value="1"/>
</dbReference>
<dbReference type="InterPro" id="IPR011990">
    <property type="entry name" value="TPR-like_helical_dom_sf"/>
</dbReference>
<proteinExistence type="predicted"/>
<dbReference type="SMART" id="SM00028">
    <property type="entry name" value="TPR"/>
    <property type="match status" value="7"/>
</dbReference>
<feature type="domain" description="Protein kinase" evidence="6">
    <location>
        <begin position="20"/>
        <end position="295"/>
    </location>
</feature>
<dbReference type="Gene3D" id="3.30.200.20">
    <property type="entry name" value="Phosphorylase Kinase, domain 1"/>
    <property type="match status" value="1"/>
</dbReference>
<dbReference type="InterPro" id="IPR050660">
    <property type="entry name" value="NEK_Ser/Thr_kinase"/>
</dbReference>